<dbReference type="AlphaFoldDB" id="A0A2G8S3Y9"/>
<feature type="transmembrane region" description="Helical" evidence="1">
    <location>
        <begin position="47"/>
        <end position="72"/>
    </location>
</feature>
<keyword evidence="1" id="KW-1133">Transmembrane helix</keyword>
<dbReference type="EMBL" id="AYKW01000023">
    <property type="protein sequence ID" value="PIL28455.1"/>
    <property type="molecule type" value="Genomic_DNA"/>
</dbReference>
<gene>
    <name evidence="2" type="ORF">GSI_08489</name>
</gene>
<evidence type="ECO:0000313" key="3">
    <source>
        <dbReference type="Proteomes" id="UP000230002"/>
    </source>
</evidence>
<protein>
    <submittedName>
        <fullName evidence="2">Uncharacterized protein</fullName>
    </submittedName>
</protein>
<keyword evidence="1" id="KW-0472">Membrane</keyword>
<keyword evidence="3" id="KW-1185">Reference proteome</keyword>
<accession>A0A2G8S3Y9</accession>
<name>A0A2G8S3Y9_9APHY</name>
<evidence type="ECO:0000313" key="2">
    <source>
        <dbReference type="EMBL" id="PIL28455.1"/>
    </source>
</evidence>
<evidence type="ECO:0000256" key="1">
    <source>
        <dbReference type="SAM" id="Phobius"/>
    </source>
</evidence>
<comment type="caution">
    <text evidence="2">The sequence shown here is derived from an EMBL/GenBank/DDBJ whole genome shotgun (WGS) entry which is preliminary data.</text>
</comment>
<reference evidence="2 3" key="1">
    <citation type="journal article" date="2015" name="Sci. Rep.">
        <title>Chromosome-level genome map provides insights into diverse defense mechanisms in the medicinal fungus Ganoderma sinense.</title>
        <authorList>
            <person name="Zhu Y."/>
            <person name="Xu J."/>
            <person name="Sun C."/>
            <person name="Zhou S."/>
            <person name="Xu H."/>
            <person name="Nelson D.R."/>
            <person name="Qian J."/>
            <person name="Song J."/>
            <person name="Luo H."/>
            <person name="Xiang L."/>
            <person name="Li Y."/>
            <person name="Xu Z."/>
            <person name="Ji A."/>
            <person name="Wang L."/>
            <person name="Lu S."/>
            <person name="Hayward A."/>
            <person name="Sun W."/>
            <person name="Li X."/>
            <person name="Schwartz D.C."/>
            <person name="Wang Y."/>
            <person name="Chen S."/>
        </authorList>
    </citation>
    <scope>NUCLEOTIDE SEQUENCE [LARGE SCALE GENOMIC DNA]</scope>
    <source>
        <strain evidence="2 3">ZZ0214-1</strain>
    </source>
</reference>
<organism evidence="2 3">
    <name type="scientific">Ganoderma sinense ZZ0214-1</name>
    <dbReference type="NCBI Taxonomy" id="1077348"/>
    <lineage>
        <taxon>Eukaryota</taxon>
        <taxon>Fungi</taxon>
        <taxon>Dikarya</taxon>
        <taxon>Basidiomycota</taxon>
        <taxon>Agaricomycotina</taxon>
        <taxon>Agaricomycetes</taxon>
        <taxon>Polyporales</taxon>
        <taxon>Polyporaceae</taxon>
        <taxon>Ganoderma</taxon>
    </lineage>
</organism>
<sequence>MSKCSKAIYLFVARQVGIYAQDPGNKPCPGISAIDCGINYLYTFWNILGLFADSSLVPIIAIYSTIIIIIVARDRSHVEKGFLKLQDNQTCFNAALPLPQINIGVDTAVTSHCDAGSRGRSSTVLDICDQNVTPEREIEASSTYAREDRKPDVVV</sequence>
<proteinExistence type="predicted"/>
<keyword evidence="1" id="KW-0812">Transmembrane</keyword>
<dbReference type="Proteomes" id="UP000230002">
    <property type="component" value="Unassembled WGS sequence"/>
</dbReference>